<dbReference type="AlphaFoldDB" id="A0A644T2V6"/>
<dbReference type="SUPFAM" id="SSF55620">
    <property type="entry name" value="Tetrahydrobiopterin biosynthesis enzymes-like"/>
    <property type="match status" value="1"/>
</dbReference>
<name>A0A644T2V6_9ZZZZ</name>
<dbReference type="InterPro" id="IPR007115">
    <property type="entry name" value="6-PTP_synth/QueD"/>
</dbReference>
<accession>A0A644T2V6</accession>
<dbReference type="NCBIfam" id="TIGR03367">
    <property type="entry name" value="queuosine_QueD"/>
    <property type="match status" value="1"/>
</dbReference>
<dbReference type="Pfam" id="PF01242">
    <property type="entry name" value="PTPS"/>
    <property type="match status" value="1"/>
</dbReference>
<dbReference type="PANTHER" id="PTHR12589">
    <property type="entry name" value="PYRUVOYL TETRAHYDROBIOPTERIN SYNTHASE"/>
    <property type="match status" value="1"/>
</dbReference>
<proteinExistence type="predicted"/>
<reference evidence="1" key="1">
    <citation type="submission" date="2019-08" db="EMBL/GenBank/DDBJ databases">
        <authorList>
            <person name="Kucharzyk K."/>
            <person name="Murdoch R.W."/>
            <person name="Higgins S."/>
            <person name="Loffler F."/>
        </authorList>
    </citation>
    <scope>NUCLEOTIDE SEQUENCE</scope>
</reference>
<sequence>MFELTIIVDFEAAHFIQDYPGKCSRLHGHNWKVEVAVSGSKLNELGMLIDFHDLKAEVKQVIETLDHRYLNEIEPFNVCNPTAENIAKYIYEQLVNRPAFVDVAVRVLSVKVWESAHSAVTYSEVAR</sequence>
<organism evidence="1">
    <name type="scientific">bioreactor metagenome</name>
    <dbReference type="NCBI Taxonomy" id="1076179"/>
    <lineage>
        <taxon>unclassified sequences</taxon>
        <taxon>metagenomes</taxon>
        <taxon>ecological metagenomes</taxon>
    </lineage>
</organism>
<dbReference type="InterPro" id="IPR038418">
    <property type="entry name" value="6-PTP_synth/QueD_sf"/>
</dbReference>
<dbReference type="EMBL" id="VSSQ01000012">
    <property type="protein sequence ID" value="MPL60552.1"/>
    <property type="molecule type" value="Genomic_DNA"/>
</dbReference>
<dbReference type="PANTHER" id="PTHR12589:SF8">
    <property type="entry name" value="6-CARBOXY-5,6,7,8-TETRAHYDROPTERIN SYNTHASE"/>
    <property type="match status" value="1"/>
</dbReference>
<evidence type="ECO:0000313" key="1">
    <source>
        <dbReference type="EMBL" id="MPL60552.1"/>
    </source>
</evidence>
<protein>
    <recommendedName>
        <fullName evidence="2">6-carboxy-5,6,7,8-tetrahydropterin synthase</fullName>
    </recommendedName>
</protein>
<dbReference type="Gene3D" id="3.30.479.10">
    <property type="entry name" value="6-pyruvoyl tetrahydropterin synthase/QueD"/>
    <property type="match status" value="1"/>
</dbReference>
<evidence type="ECO:0008006" key="2">
    <source>
        <dbReference type="Google" id="ProtNLM"/>
    </source>
</evidence>
<gene>
    <name evidence="1" type="ORF">SDC9_06113</name>
</gene>
<comment type="caution">
    <text evidence="1">The sequence shown here is derived from an EMBL/GenBank/DDBJ whole genome shotgun (WGS) entry which is preliminary data.</text>
</comment>
<dbReference type="PIRSF" id="PIRSF006113">
    <property type="entry name" value="PTP_synth"/>
    <property type="match status" value="1"/>
</dbReference>